<dbReference type="PANTHER" id="PTHR31793:SF27">
    <property type="entry name" value="NOVEL THIOESTERASE SUPERFAMILY DOMAIN AND SAPOSIN A-TYPE DOMAIN CONTAINING PROTEIN (0610012H03RIK)"/>
    <property type="match status" value="1"/>
</dbReference>
<evidence type="ECO:0000256" key="1">
    <source>
        <dbReference type="ARBA" id="ARBA00005953"/>
    </source>
</evidence>
<dbReference type="Proteomes" id="UP001430306">
    <property type="component" value="Unassembled WGS sequence"/>
</dbReference>
<reference evidence="3" key="1">
    <citation type="submission" date="2021-11" db="EMBL/GenBank/DDBJ databases">
        <title>Genome sequence.</title>
        <authorList>
            <person name="Sun Q."/>
        </authorList>
    </citation>
    <scope>NUCLEOTIDE SEQUENCE</scope>
    <source>
        <strain evidence="3">JC740</strain>
    </source>
</reference>
<organism evidence="3 4">
    <name type="scientific">Rhodopirellula halodulae</name>
    <dbReference type="NCBI Taxonomy" id="2894198"/>
    <lineage>
        <taxon>Bacteria</taxon>
        <taxon>Pseudomonadati</taxon>
        <taxon>Planctomycetota</taxon>
        <taxon>Planctomycetia</taxon>
        <taxon>Pirellulales</taxon>
        <taxon>Pirellulaceae</taxon>
        <taxon>Rhodopirellula</taxon>
    </lineage>
</organism>
<gene>
    <name evidence="3" type="ORF">LOC71_17125</name>
</gene>
<evidence type="ECO:0000313" key="4">
    <source>
        <dbReference type="Proteomes" id="UP001430306"/>
    </source>
</evidence>
<dbReference type="PANTHER" id="PTHR31793">
    <property type="entry name" value="4-HYDROXYBENZOYL-COA THIOESTERASE FAMILY MEMBER"/>
    <property type="match status" value="1"/>
</dbReference>
<dbReference type="Pfam" id="PF13279">
    <property type="entry name" value="4HBT_2"/>
    <property type="match status" value="1"/>
</dbReference>
<dbReference type="InterPro" id="IPR008272">
    <property type="entry name" value="HB-CoA_thioesterase_AS"/>
</dbReference>
<dbReference type="EMBL" id="JAJKFW010000025">
    <property type="protein sequence ID" value="MCC9644008.1"/>
    <property type="molecule type" value="Genomic_DNA"/>
</dbReference>
<dbReference type="SUPFAM" id="SSF54637">
    <property type="entry name" value="Thioesterase/thiol ester dehydrase-isomerase"/>
    <property type="match status" value="1"/>
</dbReference>
<comment type="caution">
    <text evidence="3">The sequence shown here is derived from an EMBL/GenBank/DDBJ whole genome shotgun (WGS) entry which is preliminary data.</text>
</comment>
<comment type="similarity">
    <text evidence="1">Belongs to the 4-hydroxybenzoyl-CoA thioesterase family.</text>
</comment>
<dbReference type="InterPro" id="IPR029069">
    <property type="entry name" value="HotDog_dom_sf"/>
</dbReference>
<keyword evidence="2" id="KW-0378">Hydrolase</keyword>
<sequence length="152" mass="16879">MNDSNPAGASAEKAPVYQTERRVEFRDTDAAGIVHFSAFFPMMEAAEHEFLRSVGVAVMPDHASEQRLTWPRVAVSCDFHGPARFEDILQIAVHVDRIGQSSVHYRFELTCEDRRIATGKITTVCCDLQPGGKLIKTNVPDDLRSRLSSTSS</sequence>
<keyword evidence="4" id="KW-1185">Reference proteome</keyword>
<dbReference type="InterPro" id="IPR050563">
    <property type="entry name" value="4-hydroxybenzoyl-CoA_TE"/>
</dbReference>
<evidence type="ECO:0000313" key="3">
    <source>
        <dbReference type="EMBL" id="MCC9644008.1"/>
    </source>
</evidence>
<accession>A0ABS8NMK1</accession>
<dbReference type="CDD" id="cd00586">
    <property type="entry name" value="4HBT"/>
    <property type="match status" value="1"/>
</dbReference>
<protein>
    <submittedName>
        <fullName evidence="3">Acyl-CoA thioesterase</fullName>
    </submittedName>
</protein>
<dbReference type="Gene3D" id="3.10.129.10">
    <property type="entry name" value="Hotdog Thioesterase"/>
    <property type="match status" value="1"/>
</dbReference>
<dbReference type="RefSeq" id="WP_230275054.1">
    <property type="nucleotide sequence ID" value="NZ_JAJKFW010000025.1"/>
</dbReference>
<evidence type="ECO:0000256" key="2">
    <source>
        <dbReference type="ARBA" id="ARBA00022801"/>
    </source>
</evidence>
<dbReference type="PROSITE" id="PS01328">
    <property type="entry name" value="4HBCOA_THIOESTERASE"/>
    <property type="match status" value="1"/>
</dbReference>
<name>A0ABS8NMK1_9BACT</name>
<proteinExistence type="inferred from homology"/>